<dbReference type="EMBL" id="JAGIOL010000001">
    <property type="protein sequence ID" value="MBP2435783.1"/>
    <property type="molecule type" value="Genomic_DNA"/>
</dbReference>
<keyword evidence="2" id="KW-0808">Transferase</keyword>
<dbReference type="Pfam" id="PF00899">
    <property type="entry name" value="ThiF"/>
    <property type="match status" value="1"/>
</dbReference>
<dbReference type="Pfam" id="PF00581">
    <property type="entry name" value="Rhodanese"/>
    <property type="match status" value="1"/>
</dbReference>
<dbReference type="SUPFAM" id="SSF69572">
    <property type="entry name" value="Activating enzymes of the ubiquitin-like proteins"/>
    <property type="match status" value="1"/>
</dbReference>
<proteinExistence type="predicted"/>
<feature type="domain" description="Rhodanese" evidence="1">
    <location>
        <begin position="269"/>
        <end position="352"/>
    </location>
</feature>
<dbReference type="InterPro" id="IPR045886">
    <property type="entry name" value="ThiF/MoeB/HesA"/>
</dbReference>
<keyword evidence="3" id="KW-1185">Reference proteome</keyword>
<dbReference type="SMART" id="SM00450">
    <property type="entry name" value="RHOD"/>
    <property type="match status" value="1"/>
</dbReference>
<dbReference type="PANTHER" id="PTHR43267:SF1">
    <property type="entry name" value="TRNA THREONYLCARBAMOYLADENOSINE DEHYDRATASE"/>
    <property type="match status" value="1"/>
</dbReference>
<dbReference type="InterPro" id="IPR035985">
    <property type="entry name" value="Ubiquitin-activating_enz"/>
</dbReference>
<dbReference type="CDD" id="cd00158">
    <property type="entry name" value="RHOD"/>
    <property type="match status" value="1"/>
</dbReference>
<evidence type="ECO:0000313" key="2">
    <source>
        <dbReference type="EMBL" id="MBP2435783.1"/>
    </source>
</evidence>
<keyword evidence="2" id="KW-0548">Nucleotidyltransferase</keyword>
<dbReference type="CDD" id="cd00757">
    <property type="entry name" value="ThiF_MoeB_HesA_family"/>
    <property type="match status" value="1"/>
</dbReference>
<dbReference type="Proteomes" id="UP001519362">
    <property type="component" value="Unassembled WGS sequence"/>
</dbReference>
<sequence length="357" mass="36581">MDPLVPPVAALSPAEAERTSRHATLYPLGELGQRRLAGARVTIVGAGGLGSPAVLALAAAGVGHLTVIDDDTVDASNLQRQVLHRVADVGAPKVASAVRAAAELAPECDVVAVQERITPANAERLLSGSDVVLDGTDSFASRAAVAAAAERLGVPLVWGVVQEFHAQVTVFWPGAPAGVPATRLSDLHPVDAVGNVPSCAEVGVLGPLVMQIGSMMATQAVLLITGVGDPLLGRVVLVDALRSTVREVPLHAAAATGERTQSLPRADTIDPATTYVDVRDADEWATGVIPGAVLLSLPDLAAATDAQWEGTVVTVCQSGVRSDRAARILRDRGARATSLPGGMDAWDGAVVLPEGTR</sequence>
<comment type="caution">
    <text evidence="2">The sequence shown here is derived from an EMBL/GenBank/DDBJ whole genome shotgun (WGS) entry which is preliminary data.</text>
</comment>
<name>A0ABS4ZFG7_9MICO</name>
<dbReference type="RefSeq" id="WP_165131942.1">
    <property type="nucleotide sequence ID" value="NZ_CP049253.1"/>
</dbReference>
<organism evidence="2 3">
    <name type="scientific">Microbacterium amylolyticum</name>
    <dbReference type="NCBI Taxonomy" id="936337"/>
    <lineage>
        <taxon>Bacteria</taxon>
        <taxon>Bacillati</taxon>
        <taxon>Actinomycetota</taxon>
        <taxon>Actinomycetes</taxon>
        <taxon>Micrococcales</taxon>
        <taxon>Microbacteriaceae</taxon>
        <taxon>Microbacterium</taxon>
    </lineage>
</organism>
<dbReference type="InterPro" id="IPR036873">
    <property type="entry name" value="Rhodanese-like_dom_sf"/>
</dbReference>
<reference evidence="2 3" key="1">
    <citation type="submission" date="2021-03" db="EMBL/GenBank/DDBJ databases">
        <title>Sequencing the genomes of 1000 actinobacteria strains.</title>
        <authorList>
            <person name="Klenk H.-P."/>
        </authorList>
    </citation>
    <scope>NUCLEOTIDE SEQUENCE [LARGE SCALE GENOMIC DNA]</scope>
    <source>
        <strain evidence="2 3">DSM 24221</strain>
    </source>
</reference>
<evidence type="ECO:0000259" key="1">
    <source>
        <dbReference type="PROSITE" id="PS50206"/>
    </source>
</evidence>
<dbReference type="Gene3D" id="3.40.250.10">
    <property type="entry name" value="Rhodanese-like domain"/>
    <property type="match status" value="1"/>
</dbReference>
<dbReference type="Gene3D" id="3.40.50.720">
    <property type="entry name" value="NAD(P)-binding Rossmann-like Domain"/>
    <property type="match status" value="1"/>
</dbReference>
<dbReference type="SUPFAM" id="SSF52821">
    <property type="entry name" value="Rhodanese/Cell cycle control phosphatase"/>
    <property type="match status" value="1"/>
</dbReference>
<dbReference type="InterPro" id="IPR001763">
    <property type="entry name" value="Rhodanese-like_dom"/>
</dbReference>
<accession>A0ABS4ZFG7</accession>
<dbReference type="GO" id="GO:0016779">
    <property type="term" value="F:nucleotidyltransferase activity"/>
    <property type="evidence" value="ECO:0007669"/>
    <property type="project" value="UniProtKB-KW"/>
</dbReference>
<protein>
    <submittedName>
        <fullName evidence="2">Adenylyltransferase/sulfurtransferase</fullName>
    </submittedName>
</protein>
<dbReference type="PANTHER" id="PTHR43267">
    <property type="entry name" value="TRNA THREONYLCARBAMOYLADENOSINE DEHYDRATASE"/>
    <property type="match status" value="1"/>
</dbReference>
<dbReference type="PROSITE" id="PS50206">
    <property type="entry name" value="RHODANESE_3"/>
    <property type="match status" value="1"/>
</dbReference>
<evidence type="ECO:0000313" key="3">
    <source>
        <dbReference type="Proteomes" id="UP001519362"/>
    </source>
</evidence>
<dbReference type="InterPro" id="IPR000594">
    <property type="entry name" value="ThiF_NAD_FAD-bd"/>
</dbReference>
<gene>
    <name evidence="2" type="ORF">JOF34_000369</name>
</gene>